<keyword evidence="6" id="KW-0574">Periplasm</keyword>
<comment type="caution">
    <text evidence="12">The sequence shown here is derived from an EMBL/GenBank/DDBJ whole genome shotgun (WGS) entry which is preliminary data.</text>
</comment>
<protein>
    <submittedName>
        <fullName evidence="12">Serine protease Do</fullName>
        <ecNumber evidence="12">3.4.21.107</ecNumber>
    </submittedName>
</protein>
<evidence type="ECO:0000256" key="8">
    <source>
        <dbReference type="ARBA" id="ARBA00022825"/>
    </source>
</evidence>
<evidence type="ECO:0000256" key="4">
    <source>
        <dbReference type="ARBA" id="ARBA00022729"/>
    </source>
</evidence>
<name>A0A839SVF0_9PROT</name>
<dbReference type="EC" id="3.4.21.107" evidence="12"/>
<evidence type="ECO:0000313" key="13">
    <source>
        <dbReference type="Proteomes" id="UP000581135"/>
    </source>
</evidence>
<dbReference type="Pfam" id="PF13180">
    <property type="entry name" value="PDZ_2"/>
    <property type="match status" value="1"/>
</dbReference>
<dbReference type="GO" id="GO:0006508">
    <property type="term" value="P:proteolysis"/>
    <property type="evidence" value="ECO:0007669"/>
    <property type="project" value="UniProtKB-KW"/>
</dbReference>
<dbReference type="SMART" id="SM00228">
    <property type="entry name" value="PDZ"/>
    <property type="match status" value="2"/>
</dbReference>
<feature type="binding site" evidence="10">
    <location>
        <position position="114"/>
    </location>
    <ligand>
        <name>substrate</name>
    </ligand>
</feature>
<feature type="binding site" evidence="10">
    <location>
        <position position="144"/>
    </location>
    <ligand>
        <name>substrate</name>
    </ligand>
</feature>
<feature type="binding site" evidence="10">
    <location>
        <begin position="218"/>
        <end position="220"/>
    </location>
    <ligand>
        <name>substrate</name>
    </ligand>
</feature>
<dbReference type="Gene3D" id="2.30.42.10">
    <property type="match status" value="2"/>
</dbReference>
<organism evidence="12 13">
    <name type="scientific">Limibacillus halophilus</name>
    <dbReference type="NCBI Taxonomy" id="1579333"/>
    <lineage>
        <taxon>Bacteria</taxon>
        <taxon>Pseudomonadati</taxon>
        <taxon>Pseudomonadota</taxon>
        <taxon>Alphaproteobacteria</taxon>
        <taxon>Rhodospirillales</taxon>
        <taxon>Rhodovibrionaceae</taxon>
        <taxon>Limibacillus</taxon>
    </lineage>
</organism>
<evidence type="ECO:0000256" key="5">
    <source>
        <dbReference type="ARBA" id="ARBA00022737"/>
    </source>
</evidence>
<dbReference type="RefSeq" id="WP_183416517.1">
    <property type="nucleotide sequence ID" value="NZ_JACHXA010000005.1"/>
</dbReference>
<dbReference type="PANTHER" id="PTHR22939:SF129">
    <property type="entry name" value="SERINE PROTEASE HTRA2, MITOCHONDRIAL"/>
    <property type="match status" value="1"/>
</dbReference>
<sequence length="473" mass="50682">MIKLSPIALLGSLFMMLQVVSWGPASVLAQQVPSSQEEIQLSFAPVVKKAAPAVVNIFTSRVTRSRPSSPLFDDPFFKRFFGDTFKVPEKERKQNALGSGVIVDPSGLIITNHHVIAGADEIKVVLADRREFAAELIVDDEQTDLALLKVQSGDELLPFLELRDSDDIEVGDLVLAIGNPFGVGQTVTSGIVSALARTRVGISDFNFFIQTDAAINPGNSGGALVTMDGRLIGINSAIYSRSGGSIGIGFAVPSNMVRTIIASAGMGGRVVRPWLGFVGQDLSLDLAEGFGLRRPGGVVVNEVFKGGNAEIAGLKSGDVILDAGGQPVLDLESLRFRIATGKMGSMMPLRVWRRQKELLLEMKLDPAPDKPEPDQRVMDGSNPLAGAKVANLSPRLAEEIELQGAWSGVVVLGTYRGSPAARSGLKPRDIVVQVNKRRVESTEQLQSLLAEGGPRWQVQIERGGRLLSLDVTF</sequence>
<evidence type="ECO:0000256" key="7">
    <source>
        <dbReference type="ARBA" id="ARBA00022801"/>
    </source>
</evidence>
<gene>
    <name evidence="12" type="ORF">FHR98_001980</name>
</gene>
<feature type="active site" description="Charge relay system" evidence="9">
    <location>
        <position position="144"/>
    </location>
</feature>
<keyword evidence="4" id="KW-0732">Signal</keyword>
<dbReference type="PROSITE" id="PS50106">
    <property type="entry name" value="PDZ"/>
    <property type="match status" value="1"/>
</dbReference>
<evidence type="ECO:0000256" key="2">
    <source>
        <dbReference type="ARBA" id="ARBA00010541"/>
    </source>
</evidence>
<dbReference type="InterPro" id="IPR001940">
    <property type="entry name" value="Peptidase_S1C"/>
</dbReference>
<evidence type="ECO:0000256" key="3">
    <source>
        <dbReference type="ARBA" id="ARBA00022670"/>
    </source>
</evidence>
<dbReference type="PRINTS" id="PR00834">
    <property type="entry name" value="PROTEASES2C"/>
</dbReference>
<keyword evidence="13" id="KW-1185">Reference proteome</keyword>
<dbReference type="InterPro" id="IPR011782">
    <property type="entry name" value="Pept_S1C_Do"/>
</dbReference>
<dbReference type="Proteomes" id="UP000581135">
    <property type="component" value="Unassembled WGS sequence"/>
</dbReference>
<dbReference type="SUPFAM" id="SSF50156">
    <property type="entry name" value="PDZ domain-like"/>
    <property type="match status" value="2"/>
</dbReference>
<dbReference type="Pfam" id="PF13365">
    <property type="entry name" value="Trypsin_2"/>
    <property type="match status" value="1"/>
</dbReference>
<dbReference type="Gene3D" id="2.40.10.120">
    <property type="match status" value="1"/>
</dbReference>
<evidence type="ECO:0000256" key="1">
    <source>
        <dbReference type="ARBA" id="ARBA00004418"/>
    </source>
</evidence>
<evidence type="ECO:0000259" key="11">
    <source>
        <dbReference type="PROSITE" id="PS50106"/>
    </source>
</evidence>
<dbReference type="NCBIfam" id="TIGR02037">
    <property type="entry name" value="degP_htrA_DO"/>
    <property type="match status" value="1"/>
</dbReference>
<evidence type="ECO:0000256" key="10">
    <source>
        <dbReference type="PIRSR" id="PIRSR611782-2"/>
    </source>
</evidence>
<dbReference type="GO" id="GO:0042597">
    <property type="term" value="C:periplasmic space"/>
    <property type="evidence" value="ECO:0007669"/>
    <property type="project" value="UniProtKB-SubCell"/>
</dbReference>
<dbReference type="InterPro" id="IPR036034">
    <property type="entry name" value="PDZ_sf"/>
</dbReference>
<comment type="similarity">
    <text evidence="2">Belongs to the peptidase S1C family.</text>
</comment>
<dbReference type="InterPro" id="IPR001478">
    <property type="entry name" value="PDZ"/>
</dbReference>
<dbReference type="InterPro" id="IPR041489">
    <property type="entry name" value="PDZ_6"/>
</dbReference>
<evidence type="ECO:0000313" key="12">
    <source>
        <dbReference type="EMBL" id="MBB3065684.1"/>
    </source>
</evidence>
<feature type="active site" description="Charge relay system" evidence="9">
    <location>
        <position position="114"/>
    </location>
</feature>
<evidence type="ECO:0000256" key="6">
    <source>
        <dbReference type="ARBA" id="ARBA00022764"/>
    </source>
</evidence>
<dbReference type="AlphaFoldDB" id="A0A839SVF0"/>
<accession>A0A839SVF0</accession>
<dbReference type="GO" id="GO:0004252">
    <property type="term" value="F:serine-type endopeptidase activity"/>
    <property type="evidence" value="ECO:0007669"/>
    <property type="project" value="InterPro"/>
</dbReference>
<keyword evidence="3 12" id="KW-0645">Protease</keyword>
<reference evidence="12 13" key="1">
    <citation type="submission" date="2020-08" db="EMBL/GenBank/DDBJ databases">
        <title>Genomic Encyclopedia of Type Strains, Phase III (KMG-III): the genomes of soil and plant-associated and newly described type strains.</title>
        <authorList>
            <person name="Whitman W."/>
        </authorList>
    </citation>
    <scope>NUCLEOTIDE SEQUENCE [LARGE SCALE GENOMIC DNA]</scope>
    <source>
        <strain evidence="12 13">CECT 8803</strain>
    </source>
</reference>
<feature type="domain" description="PDZ" evidence="11">
    <location>
        <begin position="279"/>
        <end position="355"/>
    </location>
</feature>
<keyword evidence="7 12" id="KW-0378">Hydrolase</keyword>
<dbReference type="PANTHER" id="PTHR22939">
    <property type="entry name" value="SERINE PROTEASE FAMILY S1C HTRA-RELATED"/>
    <property type="match status" value="1"/>
</dbReference>
<feature type="active site" description="Charge relay system" evidence="9">
    <location>
        <position position="220"/>
    </location>
</feature>
<evidence type="ECO:0000256" key="9">
    <source>
        <dbReference type="PIRSR" id="PIRSR611782-1"/>
    </source>
</evidence>
<dbReference type="Pfam" id="PF17820">
    <property type="entry name" value="PDZ_6"/>
    <property type="match status" value="1"/>
</dbReference>
<feature type="binding site" evidence="10">
    <location>
        <begin position="275"/>
        <end position="279"/>
    </location>
    <ligand>
        <name>substrate</name>
    </ligand>
</feature>
<dbReference type="EMBL" id="JACHXA010000005">
    <property type="protein sequence ID" value="MBB3065684.1"/>
    <property type="molecule type" value="Genomic_DNA"/>
</dbReference>
<dbReference type="InterPro" id="IPR009003">
    <property type="entry name" value="Peptidase_S1_PA"/>
</dbReference>
<dbReference type="SUPFAM" id="SSF50494">
    <property type="entry name" value="Trypsin-like serine proteases"/>
    <property type="match status" value="1"/>
</dbReference>
<proteinExistence type="inferred from homology"/>
<comment type="subcellular location">
    <subcellularLocation>
        <location evidence="1">Periplasm</location>
    </subcellularLocation>
</comment>
<keyword evidence="5" id="KW-0677">Repeat</keyword>
<keyword evidence="8" id="KW-0720">Serine protease</keyword>